<feature type="domain" description="HAMP" evidence="13">
    <location>
        <begin position="230"/>
        <end position="282"/>
    </location>
</feature>
<dbReference type="RefSeq" id="WP_015192798.1">
    <property type="nucleotide sequence ID" value="NC_019748.1"/>
</dbReference>
<feature type="transmembrane region" description="Helical" evidence="11">
    <location>
        <begin position="32"/>
        <end position="51"/>
    </location>
</feature>
<dbReference type="InterPro" id="IPR003594">
    <property type="entry name" value="HATPase_dom"/>
</dbReference>
<dbReference type="GO" id="GO:0000155">
    <property type="term" value="F:phosphorelay sensor kinase activity"/>
    <property type="evidence" value="ECO:0007669"/>
    <property type="project" value="InterPro"/>
</dbReference>
<dbReference type="CDD" id="cd00075">
    <property type="entry name" value="HATPase"/>
    <property type="match status" value="1"/>
</dbReference>
<evidence type="ECO:0000256" key="9">
    <source>
        <dbReference type="ARBA" id="ARBA00023012"/>
    </source>
</evidence>
<dbReference type="SMART" id="SM00304">
    <property type="entry name" value="HAMP"/>
    <property type="match status" value="1"/>
</dbReference>
<dbReference type="SUPFAM" id="SSF47384">
    <property type="entry name" value="Homodimeric domain of signal transducing histidine kinase"/>
    <property type="match status" value="1"/>
</dbReference>
<dbReference type="Gene3D" id="6.10.340.10">
    <property type="match status" value="1"/>
</dbReference>
<evidence type="ECO:0000256" key="8">
    <source>
        <dbReference type="ARBA" id="ARBA00022989"/>
    </source>
</evidence>
<dbReference type="PANTHER" id="PTHR45436">
    <property type="entry name" value="SENSOR HISTIDINE KINASE YKOH"/>
    <property type="match status" value="1"/>
</dbReference>
<dbReference type="HOGENOM" id="CLU_000445_89_6_3"/>
<keyword evidence="5" id="KW-0808">Transferase</keyword>
<dbReference type="Pfam" id="PF02518">
    <property type="entry name" value="HATPase_c"/>
    <property type="match status" value="1"/>
</dbReference>
<name>K9XTY9_STAC7</name>
<dbReference type="CDD" id="cd00082">
    <property type="entry name" value="HisKA"/>
    <property type="match status" value="1"/>
</dbReference>
<evidence type="ECO:0000256" key="11">
    <source>
        <dbReference type="SAM" id="Phobius"/>
    </source>
</evidence>
<feature type="transmembrane region" description="Helical" evidence="11">
    <location>
        <begin position="209"/>
        <end position="229"/>
    </location>
</feature>
<keyword evidence="7 14" id="KW-0418">Kinase</keyword>
<dbReference type="InterPro" id="IPR004358">
    <property type="entry name" value="Sig_transdc_His_kin-like_C"/>
</dbReference>
<evidence type="ECO:0000256" key="5">
    <source>
        <dbReference type="ARBA" id="ARBA00022679"/>
    </source>
</evidence>
<proteinExistence type="predicted"/>
<feature type="domain" description="Histidine kinase" evidence="12">
    <location>
        <begin position="290"/>
        <end position="498"/>
    </location>
</feature>
<dbReference type="InterPro" id="IPR003661">
    <property type="entry name" value="HisK_dim/P_dom"/>
</dbReference>
<dbReference type="PRINTS" id="PR00344">
    <property type="entry name" value="BCTRLSENSOR"/>
</dbReference>
<dbReference type="STRING" id="111780.Sta7437_1560"/>
<dbReference type="InterPro" id="IPR003660">
    <property type="entry name" value="HAMP_dom"/>
</dbReference>
<protein>
    <recommendedName>
        <fullName evidence="3">histidine kinase</fullName>
        <ecNumber evidence="3">2.7.13.3</ecNumber>
    </recommendedName>
</protein>
<dbReference type="AlphaFoldDB" id="K9XTY9"/>
<keyword evidence="10 11" id="KW-0472">Membrane</keyword>
<dbReference type="EMBL" id="CP003653">
    <property type="protein sequence ID" value="AFZ35127.1"/>
    <property type="molecule type" value="Genomic_DNA"/>
</dbReference>
<keyword evidence="9" id="KW-0902">Two-component regulatory system</keyword>
<evidence type="ECO:0000256" key="2">
    <source>
        <dbReference type="ARBA" id="ARBA00004370"/>
    </source>
</evidence>
<dbReference type="Gene3D" id="3.30.565.10">
    <property type="entry name" value="Histidine kinase-like ATPase, C-terminal domain"/>
    <property type="match status" value="1"/>
</dbReference>
<dbReference type="KEGG" id="scs:Sta7437_1560"/>
<evidence type="ECO:0000259" key="12">
    <source>
        <dbReference type="PROSITE" id="PS50109"/>
    </source>
</evidence>
<reference evidence="15" key="1">
    <citation type="journal article" date="2013" name="Proc. Natl. Acad. Sci. U.S.A.">
        <title>Improving the coverage of the cyanobacterial phylum using diversity-driven genome sequencing.</title>
        <authorList>
            <person name="Shih P.M."/>
            <person name="Wu D."/>
            <person name="Latifi A."/>
            <person name="Axen S.D."/>
            <person name="Fewer D.P."/>
            <person name="Talla E."/>
            <person name="Calteau A."/>
            <person name="Cai F."/>
            <person name="Tandeau de Marsac N."/>
            <person name="Rippka R."/>
            <person name="Herdman M."/>
            <person name="Sivonen K."/>
            <person name="Coursin T."/>
            <person name="Laurent T."/>
            <person name="Goodwin L."/>
            <person name="Nolan M."/>
            <person name="Davenport K.W."/>
            <person name="Han C.S."/>
            <person name="Rubin E.M."/>
            <person name="Eisen J.A."/>
            <person name="Woyke T."/>
            <person name="Gugger M."/>
            <person name="Kerfeld C.A."/>
        </authorList>
    </citation>
    <scope>NUCLEOTIDE SEQUENCE [LARGE SCALE GENOMIC DNA]</scope>
    <source>
        <strain evidence="15">ATCC 29371 / PCC 7437</strain>
    </source>
</reference>
<dbReference type="InterPro" id="IPR036097">
    <property type="entry name" value="HisK_dim/P_sf"/>
</dbReference>
<evidence type="ECO:0000256" key="3">
    <source>
        <dbReference type="ARBA" id="ARBA00012438"/>
    </source>
</evidence>
<sequence length="508" mass="57262">MKNGVLNLWHSLKLNATKIRKLRVLKEARTVIMFWYVFLMVFFVAIAVPTIKQRLFARVDARVRDYLSDEVEDFQEVLLEELLESTTAPNLRLKPNYPPTSKISDIFAEYLEKRVTEDDNFLITIVDGEFYESSPRGLPKPIQPDSQLMGYWQNLSEESEGEIKVSDPNIGSILYQALPIKTSEVTLGVFVVAHATAGERKEAIEALDVIIEVKILILIFALFLAWFAAGRILAPLNLLNKTAKLINESDLSQRIPVRGEGEIAELGKTFNDMMDRLESAFATQRNFINDASHELRTPITIIRGHLELMGDDPQEKADTVHLVLDELDRMNRLVDDLVLLAKAERPDFLQLETVDVGLLTEELFTKARTLADRQWSLDNIAKGKIVVDRQRLTQAMMNLAQNATQHTVAENLIAIGSTLNKDRVEFWVRDTGEGIAKNDQKRIFERFARATNARRRSEGAGLGLSIVKAIAEAHGGYIRLESNLGIGSTFIIVLPIESGRNLVLDRAV</sequence>
<dbReference type="Pfam" id="PF00672">
    <property type="entry name" value="HAMP"/>
    <property type="match status" value="1"/>
</dbReference>
<dbReference type="GO" id="GO:0005886">
    <property type="term" value="C:plasma membrane"/>
    <property type="evidence" value="ECO:0007669"/>
    <property type="project" value="TreeGrafter"/>
</dbReference>
<comment type="catalytic activity">
    <reaction evidence="1">
        <text>ATP + protein L-histidine = ADP + protein N-phospho-L-histidine.</text>
        <dbReference type="EC" id="2.7.13.3"/>
    </reaction>
</comment>
<accession>K9XTY9</accession>
<dbReference type="Pfam" id="PF00512">
    <property type="entry name" value="HisKA"/>
    <property type="match status" value="1"/>
</dbReference>
<dbReference type="EC" id="2.7.13.3" evidence="3"/>
<dbReference type="eggNOG" id="COG2205">
    <property type="taxonomic scope" value="Bacteria"/>
</dbReference>
<dbReference type="SMART" id="SM00387">
    <property type="entry name" value="HATPase_c"/>
    <property type="match status" value="1"/>
</dbReference>
<dbReference type="SUPFAM" id="SSF158472">
    <property type="entry name" value="HAMP domain-like"/>
    <property type="match status" value="1"/>
</dbReference>
<dbReference type="FunFam" id="3.30.565.10:FF:000006">
    <property type="entry name" value="Sensor histidine kinase WalK"/>
    <property type="match status" value="1"/>
</dbReference>
<evidence type="ECO:0000259" key="13">
    <source>
        <dbReference type="PROSITE" id="PS50885"/>
    </source>
</evidence>
<keyword evidence="15" id="KW-1185">Reference proteome</keyword>
<dbReference type="PROSITE" id="PS50109">
    <property type="entry name" value="HIS_KIN"/>
    <property type="match status" value="1"/>
</dbReference>
<evidence type="ECO:0000313" key="15">
    <source>
        <dbReference type="Proteomes" id="UP000010473"/>
    </source>
</evidence>
<keyword evidence="6 11" id="KW-0812">Transmembrane</keyword>
<evidence type="ECO:0000256" key="7">
    <source>
        <dbReference type="ARBA" id="ARBA00022777"/>
    </source>
</evidence>
<evidence type="ECO:0000256" key="10">
    <source>
        <dbReference type="ARBA" id="ARBA00023136"/>
    </source>
</evidence>
<organism evidence="14 15">
    <name type="scientific">Stanieria cyanosphaera (strain ATCC 29371 / PCC 7437)</name>
    <dbReference type="NCBI Taxonomy" id="111780"/>
    <lineage>
        <taxon>Bacteria</taxon>
        <taxon>Bacillati</taxon>
        <taxon>Cyanobacteriota</taxon>
        <taxon>Cyanophyceae</taxon>
        <taxon>Pleurocapsales</taxon>
        <taxon>Dermocarpellaceae</taxon>
        <taxon>Stanieria</taxon>
    </lineage>
</organism>
<comment type="subcellular location">
    <subcellularLocation>
        <location evidence="2">Membrane</location>
    </subcellularLocation>
</comment>
<dbReference type="SMART" id="SM00388">
    <property type="entry name" value="HisKA"/>
    <property type="match status" value="1"/>
</dbReference>
<evidence type="ECO:0000256" key="4">
    <source>
        <dbReference type="ARBA" id="ARBA00022553"/>
    </source>
</evidence>
<keyword evidence="4" id="KW-0597">Phosphoprotein</keyword>
<dbReference type="Gene3D" id="1.10.287.130">
    <property type="match status" value="1"/>
</dbReference>
<gene>
    <name evidence="14" type="ordered locus">Sta7437_1560</name>
</gene>
<evidence type="ECO:0000256" key="1">
    <source>
        <dbReference type="ARBA" id="ARBA00000085"/>
    </source>
</evidence>
<dbReference type="SUPFAM" id="SSF55874">
    <property type="entry name" value="ATPase domain of HSP90 chaperone/DNA topoisomerase II/histidine kinase"/>
    <property type="match status" value="1"/>
</dbReference>
<dbReference type="FunFam" id="1.10.287.130:FF:000001">
    <property type="entry name" value="Two-component sensor histidine kinase"/>
    <property type="match status" value="1"/>
</dbReference>
<evidence type="ECO:0000256" key="6">
    <source>
        <dbReference type="ARBA" id="ARBA00022692"/>
    </source>
</evidence>
<keyword evidence="8 11" id="KW-1133">Transmembrane helix</keyword>
<dbReference type="PANTHER" id="PTHR45436:SF5">
    <property type="entry name" value="SENSOR HISTIDINE KINASE TRCS"/>
    <property type="match status" value="1"/>
</dbReference>
<dbReference type="PATRIC" id="fig|111780.3.peg.1625"/>
<dbReference type="CDD" id="cd06225">
    <property type="entry name" value="HAMP"/>
    <property type="match status" value="1"/>
</dbReference>
<dbReference type="Proteomes" id="UP000010473">
    <property type="component" value="Chromosome"/>
</dbReference>
<dbReference type="InterPro" id="IPR036890">
    <property type="entry name" value="HATPase_C_sf"/>
</dbReference>
<evidence type="ECO:0000313" key="14">
    <source>
        <dbReference type="EMBL" id="AFZ35127.1"/>
    </source>
</evidence>
<dbReference type="InterPro" id="IPR005467">
    <property type="entry name" value="His_kinase_dom"/>
</dbReference>
<dbReference type="InterPro" id="IPR050428">
    <property type="entry name" value="TCS_sensor_his_kinase"/>
</dbReference>
<dbReference type="PROSITE" id="PS50885">
    <property type="entry name" value="HAMP"/>
    <property type="match status" value="1"/>
</dbReference>